<dbReference type="Proteomes" id="UP000654471">
    <property type="component" value="Unassembled WGS sequence"/>
</dbReference>
<evidence type="ECO:0000313" key="3">
    <source>
        <dbReference type="Proteomes" id="UP000654471"/>
    </source>
</evidence>
<sequence length="198" mass="21198">MDAGPRYGGADEEAAALLRARLRLADEQIGTPAGLWDRIREQPGAGRQPAGAWALRRPFAVALAVAAAVAAVALGVWWLVRPGPVDIRPAGPPGTVPVTVYNSEEACRTSRTMECALRLAKDPHTAYAARGNLAGRVWHGEVLWVRCVASDGQLLRDEEGVTSTRWYRVTGGDGVSGWLPGVRTRNTREVPECPAGAR</sequence>
<keyword evidence="1" id="KW-1133">Transmembrane helix</keyword>
<accession>A0ABQ2VJX3</accession>
<gene>
    <name evidence="2" type="ORF">GCM10010211_63320</name>
</gene>
<feature type="transmembrane region" description="Helical" evidence="1">
    <location>
        <begin position="59"/>
        <end position="80"/>
    </location>
</feature>
<organism evidence="2 3">
    <name type="scientific">Streptomyces albospinus</name>
    <dbReference type="NCBI Taxonomy" id="285515"/>
    <lineage>
        <taxon>Bacteria</taxon>
        <taxon>Bacillati</taxon>
        <taxon>Actinomycetota</taxon>
        <taxon>Actinomycetes</taxon>
        <taxon>Kitasatosporales</taxon>
        <taxon>Streptomycetaceae</taxon>
        <taxon>Streptomyces</taxon>
    </lineage>
</organism>
<keyword evidence="1" id="KW-0812">Transmembrane</keyword>
<protein>
    <submittedName>
        <fullName evidence="2">Uncharacterized protein</fullName>
    </submittedName>
</protein>
<name>A0ABQ2VJX3_9ACTN</name>
<keyword evidence="3" id="KW-1185">Reference proteome</keyword>
<dbReference type="EMBL" id="BMRP01000031">
    <property type="protein sequence ID" value="GGU88257.1"/>
    <property type="molecule type" value="Genomic_DNA"/>
</dbReference>
<evidence type="ECO:0000256" key="1">
    <source>
        <dbReference type="SAM" id="Phobius"/>
    </source>
</evidence>
<keyword evidence="1" id="KW-0472">Membrane</keyword>
<evidence type="ECO:0000313" key="2">
    <source>
        <dbReference type="EMBL" id="GGU88257.1"/>
    </source>
</evidence>
<reference evidence="3" key="1">
    <citation type="journal article" date="2019" name="Int. J. Syst. Evol. Microbiol.">
        <title>The Global Catalogue of Microorganisms (GCM) 10K type strain sequencing project: providing services to taxonomists for standard genome sequencing and annotation.</title>
        <authorList>
            <consortium name="The Broad Institute Genomics Platform"/>
            <consortium name="The Broad Institute Genome Sequencing Center for Infectious Disease"/>
            <person name="Wu L."/>
            <person name="Ma J."/>
        </authorList>
    </citation>
    <scope>NUCLEOTIDE SEQUENCE [LARGE SCALE GENOMIC DNA]</scope>
    <source>
        <strain evidence="3">JCM 3399</strain>
    </source>
</reference>
<proteinExistence type="predicted"/>
<comment type="caution">
    <text evidence="2">The sequence shown here is derived from an EMBL/GenBank/DDBJ whole genome shotgun (WGS) entry which is preliminary data.</text>
</comment>
<dbReference type="RefSeq" id="WP_229852811.1">
    <property type="nucleotide sequence ID" value="NZ_BMRP01000031.1"/>
</dbReference>